<dbReference type="Pfam" id="PF13715">
    <property type="entry name" value="CarbopepD_reg_2"/>
    <property type="match status" value="1"/>
</dbReference>
<feature type="chain" id="PRO_5011749876" evidence="1">
    <location>
        <begin position="20"/>
        <end position="294"/>
    </location>
</feature>
<dbReference type="RefSeq" id="WP_091474792.1">
    <property type="nucleotide sequence ID" value="NZ_FOJT01000003.1"/>
</dbReference>
<name>A0A1I0X7X4_9FLAO</name>
<dbReference type="Gene3D" id="2.60.40.1120">
    <property type="entry name" value="Carboxypeptidase-like, regulatory domain"/>
    <property type="match status" value="1"/>
</dbReference>
<accession>A0A1I0X7X4</accession>
<evidence type="ECO:0000313" key="3">
    <source>
        <dbReference type="Proteomes" id="UP000199604"/>
    </source>
</evidence>
<reference evidence="3" key="1">
    <citation type="submission" date="2016-10" db="EMBL/GenBank/DDBJ databases">
        <authorList>
            <person name="Varghese N."/>
            <person name="Submissions S."/>
        </authorList>
    </citation>
    <scope>NUCLEOTIDE SEQUENCE [LARGE SCALE GENOMIC DNA]</scope>
    <source>
        <strain evidence="3">DSM 21789</strain>
    </source>
</reference>
<dbReference type="AlphaFoldDB" id="A0A1I0X7X4"/>
<dbReference type="STRING" id="498292.SAMN05660845_1089"/>
<proteinExistence type="predicted"/>
<dbReference type="OrthoDB" id="914976at2"/>
<dbReference type="InterPro" id="IPR008969">
    <property type="entry name" value="CarboxyPept-like_regulatory"/>
</dbReference>
<gene>
    <name evidence="2" type="ORF">SAMN05660845_1089</name>
</gene>
<dbReference type="Proteomes" id="UP000199604">
    <property type="component" value="Unassembled WGS sequence"/>
</dbReference>
<dbReference type="SUPFAM" id="SSF49464">
    <property type="entry name" value="Carboxypeptidase regulatory domain-like"/>
    <property type="match status" value="1"/>
</dbReference>
<keyword evidence="1" id="KW-0732">Signal</keyword>
<evidence type="ECO:0000256" key="1">
    <source>
        <dbReference type="SAM" id="SignalP"/>
    </source>
</evidence>
<sequence>MIQNRFLICLFLVSFSITAQIKGVVKDSISGKPIPYVSVWIQNENIGTTTEENGEFIINLMEKNKNLIFSALGFEKKIIKASKAILVNLKPIAYQLDEVVISEEKLETKVVEIGKTDNQIYQSFDNGPRVDTKYFPYRATYKKTKFIKKVTIETDSRIENATIKIHFYSVDANGFPGEELLDKDFIVSIKKGTKKNFFDVTKFNLTMPKKGLFVGFEKLIIEKNKLEKTITDSQTNKTEIQKKYFPLVMYNFVERDFLYTFSGGKWNRQTKHNDIDSSDKIMMYEPAINLILTN</sequence>
<keyword evidence="3" id="KW-1185">Reference proteome</keyword>
<organism evidence="2 3">
    <name type="scientific">Flavobacterium swingsii</name>
    <dbReference type="NCBI Taxonomy" id="498292"/>
    <lineage>
        <taxon>Bacteria</taxon>
        <taxon>Pseudomonadati</taxon>
        <taxon>Bacteroidota</taxon>
        <taxon>Flavobacteriia</taxon>
        <taxon>Flavobacteriales</taxon>
        <taxon>Flavobacteriaceae</taxon>
        <taxon>Flavobacterium</taxon>
    </lineage>
</organism>
<feature type="signal peptide" evidence="1">
    <location>
        <begin position="1"/>
        <end position="19"/>
    </location>
</feature>
<evidence type="ECO:0000313" key="2">
    <source>
        <dbReference type="EMBL" id="SFA97105.1"/>
    </source>
</evidence>
<protein>
    <submittedName>
        <fullName evidence="2">CarboxypepD_reg-like domain-containing protein</fullName>
    </submittedName>
</protein>
<dbReference type="EMBL" id="FOJT01000003">
    <property type="protein sequence ID" value="SFA97105.1"/>
    <property type="molecule type" value="Genomic_DNA"/>
</dbReference>